<organism evidence="3">
    <name type="scientific">marine metagenome</name>
    <dbReference type="NCBI Taxonomy" id="408172"/>
    <lineage>
        <taxon>unclassified sequences</taxon>
        <taxon>metagenomes</taxon>
        <taxon>ecological metagenomes</taxon>
    </lineage>
</organism>
<accession>A0A381PPQ6</accession>
<dbReference type="InterPro" id="IPR003743">
    <property type="entry name" value="Zf-RING_7"/>
</dbReference>
<dbReference type="Pfam" id="PF02591">
    <property type="entry name" value="Zn_ribbon_9"/>
    <property type="match status" value="1"/>
</dbReference>
<evidence type="ECO:0000259" key="2">
    <source>
        <dbReference type="Pfam" id="PF02591"/>
    </source>
</evidence>
<evidence type="ECO:0000256" key="1">
    <source>
        <dbReference type="SAM" id="Coils"/>
    </source>
</evidence>
<protein>
    <recommendedName>
        <fullName evidence="2">C4-type zinc ribbon domain-containing protein</fullName>
    </recommendedName>
</protein>
<feature type="domain" description="C4-type zinc ribbon" evidence="2">
    <location>
        <begin position="198"/>
        <end position="231"/>
    </location>
</feature>
<feature type="coiled-coil region" evidence="1">
    <location>
        <begin position="25"/>
        <end position="138"/>
    </location>
</feature>
<gene>
    <name evidence="3" type="ORF">METZ01_LOCUS20941</name>
</gene>
<sequence length="244" mass="28313">MQLTIQPLIDLANTDLELQTSIYSRSHLERQIDSARSVVDQHQKLFEQKNNELELLTNEGKEVKNNIQIQEQLILRLDEQVPKIRNEKEFAASKNQLEEARKMLGLLEDKMLELDMKKEDLDQELESVNSELTESSSAFQEETSGLLKKQEKAEKKIAKLEPRRNRQLKKIPQNIKRFYERCQESGISTPVCAIQDKSCSGCHMVLLPQLVNELMANPNAHKNCPYCSRILYFPEVEEEEELES</sequence>
<keyword evidence="1" id="KW-0175">Coiled coil</keyword>
<dbReference type="EMBL" id="UINC01001029">
    <property type="protein sequence ID" value="SUZ68087.1"/>
    <property type="molecule type" value="Genomic_DNA"/>
</dbReference>
<reference evidence="3" key="1">
    <citation type="submission" date="2018-05" db="EMBL/GenBank/DDBJ databases">
        <authorList>
            <person name="Lanie J.A."/>
            <person name="Ng W.-L."/>
            <person name="Kazmierczak K.M."/>
            <person name="Andrzejewski T.M."/>
            <person name="Davidsen T.M."/>
            <person name="Wayne K.J."/>
            <person name="Tettelin H."/>
            <person name="Glass J.I."/>
            <person name="Rusch D."/>
            <person name="Podicherti R."/>
            <person name="Tsui H.-C.T."/>
            <person name="Winkler M.E."/>
        </authorList>
    </citation>
    <scope>NUCLEOTIDE SEQUENCE</scope>
</reference>
<proteinExistence type="predicted"/>
<name>A0A381PPQ6_9ZZZZ</name>
<dbReference type="AlphaFoldDB" id="A0A381PPQ6"/>
<evidence type="ECO:0000313" key="3">
    <source>
        <dbReference type="EMBL" id="SUZ68087.1"/>
    </source>
</evidence>
<dbReference type="Gene3D" id="1.10.287.1490">
    <property type="match status" value="1"/>
</dbReference>